<proteinExistence type="predicted"/>
<dbReference type="OrthoDB" id="107064at2"/>
<dbReference type="GO" id="GO:0016627">
    <property type="term" value="F:oxidoreductase activity, acting on the CH-CH group of donors"/>
    <property type="evidence" value="ECO:0007669"/>
    <property type="project" value="InterPro"/>
</dbReference>
<name>A0A1I7MQW8_9MICC</name>
<dbReference type="InterPro" id="IPR046373">
    <property type="entry name" value="Acyl-CoA_Oxase/DH_mid-dom_sf"/>
</dbReference>
<organism evidence="1 2">
    <name type="scientific">Micrococcus terreus</name>
    <dbReference type="NCBI Taxonomy" id="574650"/>
    <lineage>
        <taxon>Bacteria</taxon>
        <taxon>Bacillati</taxon>
        <taxon>Actinomycetota</taxon>
        <taxon>Actinomycetes</taxon>
        <taxon>Micrococcales</taxon>
        <taxon>Micrococcaceae</taxon>
        <taxon>Micrococcus</taxon>
    </lineage>
</organism>
<evidence type="ECO:0000313" key="2">
    <source>
        <dbReference type="Proteomes" id="UP000198881"/>
    </source>
</evidence>
<dbReference type="EMBL" id="FPCG01000010">
    <property type="protein sequence ID" value="SFV24342.1"/>
    <property type="molecule type" value="Genomic_DNA"/>
</dbReference>
<gene>
    <name evidence="1" type="ORF">SAMN04487966_110118</name>
</gene>
<dbReference type="RefSeq" id="WP_091698822.1">
    <property type="nucleotide sequence ID" value="NZ_FPCG01000010.1"/>
</dbReference>
<keyword evidence="2" id="KW-1185">Reference proteome</keyword>
<accession>A0A1I7MQW8</accession>
<evidence type="ECO:0008006" key="3">
    <source>
        <dbReference type="Google" id="ProtNLM"/>
    </source>
</evidence>
<dbReference type="AlphaFoldDB" id="A0A1I7MQW8"/>
<dbReference type="Gene3D" id="2.40.110.10">
    <property type="entry name" value="Butyryl-CoA Dehydrogenase, subunit A, domain 2"/>
    <property type="match status" value="1"/>
</dbReference>
<protein>
    <recommendedName>
        <fullName evidence="3">Acyl-CoA dehydrogenase</fullName>
    </recommendedName>
</protein>
<dbReference type="InterPro" id="IPR009100">
    <property type="entry name" value="AcylCoA_DH/oxidase_NM_dom_sf"/>
</dbReference>
<dbReference type="Proteomes" id="UP000198881">
    <property type="component" value="Unassembled WGS sequence"/>
</dbReference>
<dbReference type="STRING" id="574650.SAMN04487966_110118"/>
<sequence>MGTAASTAWVSLDGAGPVWAGREESPAWAAPFLDAAASAHGSAEPMIEAVRALSAQDTAALPFPGEGRTLELWELLASTAAVDLSSARVLEPHLDALAILRQAGMDAPTGLLGVYASESGGVTPTASPTTAGDFQVSGTKPWCSLGAECSAALVTAQELGAEADGELLEVGRRAFLVDLSHPGVCHGDGVWPALGLASIVSTPLEFEQVPAAPVGGAGWYLTRPGFAWGGIGVAAVWFGGAVHLARTLHRSLVKAQSSGRTPDQVGLAALGRVDRLLSGAAAQLSAAAAAIDSGALIGRAAELASFRLRGAVADLCAEVMDVVGKATGPGPLTADADHARAVVDLQVYIRQHHADRDDAHLGRLLLENTDAGGEGA</sequence>
<evidence type="ECO:0000313" key="1">
    <source>
        <dbReference type="EMBL" id="SFV24342.1"/>
    </source>
</evidence>
<dbReference type="SUPFAM" id="SSF56645">
    <property type="entry name" value="Acyl-CoA dehydrogenase NM domain-like"/>
    <property type="match status" value="1"/>
</dbReference>
<reference evidence="1 2" key="1">
    <citation type="submission" date="2016-10" db="EMBL/GenBank/DDBJ databases">
        <authorList>
            <person name="de Groot N.N."/>
        </authorList>
    </citation>
    <scope>NUCLEOTIDE SEQUENCE [LARGE SCALE GENOMIC DNA]</scope>
    <source>
        <strain evidence="1 2">CGMCC 1.7054</strain>
    </source>
</reference>